<dbReference type="AlphaFoldDB" id="A0A9W7W4Y1"/>
<dbReference type="PANTHER" id="PTHR43735:SF3">
    <property type="entry name" value="FERROPTOSIS SUPPRESSOR PROTEIN 1"/>
    <property type="match status" value="1"/>
</dbReference>
<name>A0A9W7W4Y1_9PEZI</name>
<dbReference type="InterPro" id="IPR023753">
    <property type="entry name" value="FAD/NAD-binding_dom"/>
</dbReference>
<gene>
    <name evidence="7" type="ORF">Tdes44962_MAKER08127</name>
</gene>
<proteinExistence type="inferred from homology"/>
<dbReference type="PRINTS" id="PR00368">
    <property type="entry name" value="FADPNR"/>
</dbReference>
<reference evidence="7 8" key="1">
    <citation type="journal article" date="2018" name="IMA Fungus">
        <title>IMA Genome-F 10: Nine draft genome sequences of Claviceps purpurea s.lat., including C. arundinis, C. humidiphila, and C. cf. spartinae, pseudomolecules for the pitch canker pathogen Fusarium circinatum, draft genome of Davidsoniella eucalypti, Grosmannia galeiformis, Quambalaria eucalypti, and Teratosphaeria destructans.</title>
        <authorList>
            <person name="Wingfield B.D."/>
            <person name="Liu M."/>
            <person name="Nguyen H.D."/>
            <person name="Lane F.A."/>
            <person name="Morgan S.W."/>
            <person name="De Vos L."/>
            <person name="Wilken P.M."/>
            <person name="Duong T.A."/>
            <person name="Aylward J."/>
            <person name="Coetzee M.P."/>
            <person name="Dadej K."/>
            <person name="De Beer Z.W."/>
            <person name="Findlay W."/>
            <person name="Havenga M."/>
            <person name="Kolarik M."/>
            <person name="Menzies J.G."/>
            <person name="Naidoo K."/>
            <person name="Pochopski O."/>
            <person name="Shoukouhi P."/>
            <person name="Santana Q.C."/>
            <person name="Seifert K.A."/>
            <person name="Soal N."/>
            <person name="Steenkamp E.T."/>
            <person name="Tatham C.T."/>
            <person name="van der Nest M.A."/>
            <person name="Wingfield M.J."/>
        </authorList>
    </citation>
    <scope>NUCLEOTIDE SEQUENCE [LARGE SCALE GENOMIC DNA]</scope>
    <source>
        <strain evidence="7">CMW44962</strain>
    </source>
</reference>
<evidence type="ECO:0000256" key="1">
    <source>
        <dbReference type="ARBA" id="ARBA00006442"/>
    </source>
</evidence>
<dbReference type="EMBL" id="RIBY02000657">
    <property type="protein sequence ID" value="KAH9838964.1"/>
    <property type="molecule type" value="Genomic_DNA"/>
</dbReference>
<evidence type="ECO:0000313" key="8">
    <source>
        <dbReference type="Proteomes" id="UP001138500"/>
    </source>
</evidence>
<dbReference type="OrthoDB" id="202203at2759"/>
<dbReference type="PANTHER" id="PTHR43735">
    <property type="entry name" value="APOPTOSIS-INDUCING FACTOR 1"/>
    <property type="match status" value="1"/>
</dbReference>
<evidence type="ECO:0000256" key="4">
    <source>
        <dbReference type="ARBA" id="ARBA00023002"/>
    </source>
</evidence>
<dbReference type="GO" id="GO:0050660">
    <property type="term" value="F:flavin adenine dinucleotide binding"/>
    <property type="evidence" value="ECO:0007669"/>
    <property type="project" value="TreeGrafter"/>
</dbReference>
<evidence type="ECO:0000256" key="3">
    <source>
        <dbReference type="ARBA" id="ARBA00022827"/>
    </source>
</evidence>
<keyword evidence="4" id="KW-0560">Oxidoreductase</keyword>
<dbReference type="PRINTS" id="PR00411">
    <property type="entry name" value="PNDRDTASEI"/>
</dbReference>
<dbReference type="GO" id="GO:0004174">
    <property type="term" value="F:electron-transferring-flavoprotein dehydrogenase activity"/>
    <property type="evidence" value="ECO:0007669"/>
    <property type="project" value="TreeGrafter"/>
</dbReference>
<protein>
    <submittedName>
        <fullName evidence="7">Pyridine nucleotide-disulfide oxidoreductase</fullName>
    </submittedName>
</protein>
<keyword evidence="2" id="KW-0285">Flavoprotein</keyword>
<dbReference type="Proteomes" id="UP001138500">
    <property type="component" value="Unassembled WGS sequence"/>
</dbReference>
<accession>A0A9W7W4Y1</accession>
<feature type="transmembrane region" description="Helical" evidence="5">
    <location>
        <begin position="7"/>
        <end position="24"/>
    </location>
</feature>
<keyword evidence="5" id="KW-1133">Transmembrane helix</keyword>
<organism evidence="7 8">
    <name type="scientific">Teratosphaeria destructans</name>
    <dbReference type="NCBI Taxonomy" id="418781"/>
    <lineage>
        <taxon>Eukaryota</taxon>
        <taxon>Fungi</taxon>
        <taxon>Dikarya</taxon>
        <taxon>Ascomycota</taxon>
        <taxon>Pezizomycotina</taxon>
        <taxon>Dothideomycetes</taxon>
        <taxon>Dothideomycetidae</taxon>
        <taxon>Mycosphaerellales</taxon>
        <taxon>Teratosphaeriaceae</taxon>
        <taxon>Teratosphaeria</taxon>
    </lineage>
</organism>
<reference evidence="7 8" key="2">
    <citation type="journal article" date="2021" name="Curr. Genet.">
        <title>Genetic response to nitrogen starvation in the aggressive Eucalyptus foliar pathogen Teratosphaeria destructans.</title>
        <authorList>
            <person name="Havenga M."/>
            <person name="Wingfield B.D."/>
            <person name="Wingfield M.J."/>
            <person name="Dreyer L.L."/>
            <person name="Roets F."/>
            <person name="Aylward J."/>
        </authorList>
    </citation>
    <scope>NUCLEOTIDE SEQUENCE [LARGE SCALE GENOMIC DNA]</scope>
    <source>
        <strain evidence="7">CMW44962</strain>
    </source>
</reference>
<comment type="caution">
    <text evidence="7">The sequence shown here is derived from an EMBL/GenBank/DDBJ whole genome shotgun (WGS) entry which is preliminary data.</text>
</comment>
<keyword evidence="8" id="KW-1185">Reference proteome</keyword>
<dbReference type="Pfam" id="PF07992">
    <property type="entry name" value="Pyr_redox_2"/>
    <property type="match status" value="1"/>
</dbReference>
<evidence type="ECO:0000256" key="2">
    <source>
        <dbReference type="ARBA" id="ARBA00022630"/>
    </source>
</evidence>
<dbReference type="InterPro" id="IPR036188">
    <property type="entry name" value="FAD/NAD-bd_sf"/>
</dbReference>
<sequence length="422" mass="45296">MSETRNIVILGASVGGLGIAHYIVRHTLPKLQQVQDAKYVLHLVDPSTHFWWHVAAPREIVSVKAMEHSKCFVPIMDGFQQYASLKDSVVFHHGSATDLDTKARKVSIKTHEGDQEFLDYYALVIATGVRSPTPLTTLQGDHTISQKALEEVNEQLASAKEIVVSGGGPVGVETAGEIGYTYGGKAKITLIAGSDKLLPVLRKSLADKAQKLLEKNGVTVRYSTKVTGAEKQADGKTEIQLDNGEKLSADVYIPAAGVKPNTEWLPDNLKSKTGYVATNPTTLRVDGAAPRVYAAGDVAAVDQGGVLLSFSSTPVLGANLTHDLLTDAKVSGAPAEKAYKRKDAETQLVPVGPKAGVAAFNGFQMPGFMVSIVKGRDYMVSPDGPGGFERGAVADPCRRRCRTCRISRKARSMPRHKRVAVV</sequence>
<evidence type="ECO:0000256" key="5">
    <source>
        <dbReference type="SAM" id="Phobius"/>
    </source>
</evidence>
<keyword evidence="3" id="KW-0274">FAD</keyword>
<feature type="domain" description="FAD/NAD(P)-binding" evidence="6">
    <location>
        <begin position="6"/>
        <end position="303"/>
    </location>
</feature>
<evidence type="ECO:0000259" key="6">
    <source>
        <dbReference type="Pfam" id="PF07992"/>
    </source>
</evidence>
<evidence type="ECO:0000313" key="7">
    <source>
        <dbReference type="EMBL" id="KAH9838964.1"/>
    </source>
</evidence>
<keyword evidence="5" id="KW-0812">Transmembrane</keyword>
<keyword evidence="5" id="KW-0472">Membrane</keyword>
<comment type="similarity">
    <text evidence="1">Belongs to the FAD-dependent oxidoreductase family.</text>
</comment>
<dbReference type="GO" id="GO:0005737">
    <property type="term" value="C:cytoplasm"/>
    <property type="evidence" value="ECO:0007669"/>
    <property type="project" value="TreeGrafter"/>
</dbReference>
<dbReference type="SUPFAM" id="SSF51905">
    <property type="entry name" value="FAD/NAD(P)-binding domain"/>
    <property type="match status" value="1"/>
</dbReference>
<dbReference type="Gene3D" id="3.50.50.100">
    <property type="match status" value="1"/>
</dbReference>